<keyword evidence="4" id="KW-1185">Reference proteome</keyword>
<feature type="transmembrane region" description="Helical" evidence="2">
    <location>
        <begin position="221"/>
        <end position="244"/>
    </location>
</feature>
<dbReference type="AlphaFoldDB" id="A0A1L7X935"/>
<keyword evidence="2" id="KW-0472">Membrane</keyword>
<evidence type="ECO:0000313" key="3">
    <source>
        <dbReference type="EMBL" id="CZR61548.1"/>
    </source>
</evidence>
<feature type="region of interest" description="Disordered" evidence="1">
    <location>
        <begin position="193"/>
        <end position="213"/>
    </location>
</feature>
<sequence length="351" mass="38035">MQAVNEEMCQGVQPGGKFVHWRDRLPQKKGGGFSRSRFQVRDPTPGVTEWLPISTAWPARPECSTQVYGANGGSIIAFDPYYASISSTTAIPCLPTEFRASWTQAYATTPAATTLMGPTFVCPAAYASVGELLVQFMQMLLCCPSEFHLATPITTLINPTGFFPSQYCLCVAYERIQRRHSFEFPDYFRGNTSTSTSTGSTNTATVTGNSASSSKGLSNGAYAGIGVGAAFLPVAMLTAGILLWRRWKRKREYNLAGTEGGPTREGGYSGGGMYGGGHHEMGTPDVVKILGRHEMDDMKSHIPAAVHEMYADHLNLGREIAPHARQELSALCCYPPTLTPETLTIVPKNSK</sequence>
<keyword evidence="2" id="KW-0812">Transmembrane</keyword>
<evidence type="ECO:0008006" key="5">
    <source>
        <dbReference type="Google" id="ProtNLM"/>
    </source>
</evidence>
<dbReference type="Proteomes" id="UP000184330">
    <property type="component" value="Unassembled WGS sequence"/>
</dbReference>
<name>A0A1L7X935_9HELO</name>
<evidence type="ECO:0000313" key="4">
    <source>
        <dbReference type="Proteomes" id="UP000184330"/>
    </source>
</evidence>
<dbReference type="EMBL" id="FJOG01000018">
    <property type="protein sequence ID" value="CZR61548.1"/>
    <property type="molecule type" value="Genomic_DNA"/>
</dbReference>
<evidence type="ECO:0000256" key="2">
    <source>
        <dbReference type="SAM" id="Phobius"/>
    </source>
</evidence>
<dbReference type="STRING" id="576137.A0A1L7X935"/>
<proteinExistence type="predicted"/>
<keyword evidence="2" id="KW-1133">Transmembrane helix</keyword>
<reference evidence="3 4" key="1">
    <citation type="submission" date="2016-03" db="EMBL/GenBank/DDBJ databases">
        <authorList>
            <person name="Ploux O."/>
        </authorList>
    </citation>
    <scope>NUCLEOTIDE SEQUENCE [LARGE SCALE GENOMIC DNA]</scope>
    <source>
        <strain evidence="3 4">UAMH 11012</strain>
    </source>
</reference>
<protein>
    <recommendedName>
        <fullName evidence="5">WSC domain-containing protein</fullName>
    </recommendedName>
</protein>
<gene>
    <name evidence="3" type="ORF">PAC_11445</name>
</gene>
<organism evidence="3 4">
    <name type="scientific">Phialocephala subalpina</name>
    <dbReference type="NCBI Taxonomy" id="576137"/>
    <lineage>
        <taxon>Eukaryota</taxon>
        <taxon>Fungi</taxon>
        <taxon>Dikarya</taxon>
        <taxon>Ascomycota</taxon>
        <taxon>Pezizomycotina</taxon>
        <taxon>Leotiomycetes</taxon>
        <taxon>Helotiales</taxon>
        <taxon>Mollisiaceae</taxon>
        <taxon>Phialocephala</taxon>
        <taxon>Phialocephala fortinii species complex</taxon>
    </lineage>
</organism>
<evidence type="ECO:0000256" key="1">
    <source>
        <dbReference type="SAM" id="MobiDB-lite"/>
    </source>
</evidence>
<accession>A0A1L7X935</accession>
<dbReference type="OrthoDB" id="4497263at2759"/>